<name>A0A0P4WBR1_SCYOL</name>
<evidence type="ECO:0008006" key="10">
    <source>
        <dbReference type="Google" id="ProtNLM"/>
    </source>
</evidence>
<comment type="similarity">
    <text evidence="3">Belongs to the EBP2 family.</text>
</comment>
<dbReference type="GO" id="GO:0030687">
    <property type="term" value="C:preribosome, large subunit precursor"/>
    <property type="evidence" value="ECO:0007669"/>
    <property type="project" value="TreeGrafter"/>
</dbReference>
<evidence type="ECO:0000256" key="7">
    <source>
        <dbReference type="SAM" id="Coils"/>
    </source>
</evidence>
<dbReference type="InterPro" id="IPR008610">
    <property type="entry name" value="Ebp2"/>
</dbReference>
<keyword evidence="6" id="KW-0539">Nucleus</keyword>
<feature type="coiled-coil region" evidence="7">
    <location>
        <begin position="45"/>
        <end position="72"/>
    </location>
</feature>
<evidence type="ECO:0000313" key="9">
    <source>
        <dbReference type="EMBL" id="JAI65986.1"/>
    </source>
</evidence>
<comment type="function">
    <text evidence="1">Required for the processing of the 27S pre-rRNA.</text>
</comment>
<keyword evidence="4" id="KW-0690">Ribosome biogenesis</keyword>
<evidence type="ECO:0000256" key="6">
    <source>
        <dbReference type="ARBA" id="ARBA00023242"/>
    </source>
</evidence>
<dbReference type="EMBL" id="GDRN01055334">
    <property type="protein sequence ID" value="JAI65986.1"/>
    <property type="molecule type" value="Transcribed_RNA"/>
</dbReference>
<dbReference type="Pfam" id="PF05890">
    <property type="entry name" value="Ebp2"/>
    <property type="match status" value="1"/>
</dbReference>
<accession>A0A0P4WBR1</accession>
<feature type="region of interest" description="Disordered" evidence="8">
    <location>
        <begin position="234"/>
        <end position="340"/>
    </location>
</feature>
<organism evidence="9">
    <name type="scientific">Scylla olivacea</name>
    <name type="common">Orange mud crab</name>
    <name type="synonym">Cancer olivacea</name>
    <dbReference type="NCBI Taxonomy" id="85551"/>
    <lineage>
        <taxon>Eukaryota</taxon>
        <taxon>Metazoa</taxon>
        <taxon>Ecdysozoa</taxon>
        <taxon>Arthropoda</taxon>
        <taxon>Crustacea</taxon>
        <taxon>Multicrustacea</taxon>
        <taxon>Malacostraca</taxon>
        <taxon>Eumalacostraca</taxon>
        <taxon>Eucarida</taxon>
        <taxon>Decapoda</taxon>
        <taxon>Pleocyemata</taxon>
        <taxon>Brachyura</taxon>
        <taxon>Eubrachyura</taxon>
        <taxon>Portunoidea</taxon>
        <taxon>Portunidae</taxon>
        <taxon>Portuninae</taxon>
        <taxon>Scylla</taxon>
    </lineage>
</organism>
<dbReference type="GO" id="GO:0042273">
    <property type="term" value="P:ribosomal large subunit biogenesis"/>
    <property type="evidence" value="ECO:0007669"/>
    <property type="project" value="TreeGrafter"/>
</dbReference>
<feature type="compositionally biased region" description="Basic residues" evidence="8">
    <location>
        <begin position="315"/>
        <end position="340"/>
    </location>
</feature>
<evidence type="ECO:0000256" key="5">
    <source>
        <dbReference type="ARBA" id="ARBA00023054"/>
    </source>
</evidence>
<evidence type="ECO:0000256" key="3">
    <source>
        <dbReference type="ARBA" id="ARBA00007336"/>
    </source>
</evidence>
<dbReference type="PANTHER" id="PTHR13028:SF0">
    <property type="entry name" value="RRNA-PROCESSING PROTEIN EBP2-RELATED"/>
    <property type="match status" value="1"/>
</dbReference>
<reference evidence="9" key="1">
    <citation type="submission" date="2015-09" db="EMBL/GenBank/DDBJ databases">
        <title>Scylla olivacea transcriptome.</title>
        <authorList>
            <person name="Ikhwanuddin M."/>
        </authorList>
    </citation>
    <scope>NUCLEOTIDE SEQUENCE</scope>
</reference>
<proteinExistence type="inferred from homology"/>
<evidence type="ECO:0000256" key="2">
    <source>
        <dbReference type="ARBA" id="ARBA00004604"/>
    </source>
</evidence>
<sequence>MVVIAESDGEEMEFSDIDEMEEAEEDSDVELQRKFERGELKPGLYQEAEKVVKEHKNNVSGLKSKLEQFRLKLPWIERLDFTLAAAPLAPELSAEILEHGQTREKRMKSQNKYFTLEDDPVHNDFVREMSFYRQAQATVLEGYKKLEELNLPTVRPTDYFAEMAKSDEHMQKVRKRLMQKQVGQQISERVKKIREIKKYGKKVQIEVEQQKHKEKREMLEKIKKFRKGKTDSIDFLEGGRSLRGDAGGSRSKKDLKKAALKRTFKDKKYGFGGKKKNNKRNNAKDPKDDRALPNMRKPRSGRGGNKKGPMGAKVKGMRGKGGKKGGPRGKVNKNKGRSRK</sequence>
<comment type="subcellular location">
    <subcellularLocation>
        <location evidence="2">Nucleus</location>
        <location evidence="2">Nucleolus</location>
    </subcellularLocation>
</comment>
<dbReference type="AlphaFoldDB" id="A0A0P4WBR1"/>
<dbReference type="GO" id="GO:0006364">
    <property type="term" value="P:rRNA processing"/>
    <property type="evidence" value="ECO:0007669"/>
    <property type="project" value="TreeGrafter"/>
</dbReference>
<feature type="compositionally biased region" description="Basic residues" evidence="8">
    <location>
        <begin position="253"/>
        <end position="265"/>
    </location>
</feature>
<keyword evidence="5 7" id="KW-0175">Coiled coil</keyword>
<evidence type="ECO:0000256" key="1">
    <source>
        <dbReference type="ARBA" id="ARBA00003387"/>
    </source>
</evidence>
<evidence type="ECO:0000256" key="8">
    <source>
        <dbReference type="SAM" id="MobiDB-lite"/>
    </source>
</evidence>
<evidence type="ECO:0000256" key="4">
    <source>
        <dbReference type="ARBA" id="ARBA00022517"/>
    </source>
</evidence>
<protein>
    <recommendedName>
        <fullName evidence="10">rRNA-processing protein EBP2</fullName>
    </recommendedName>
</protein>
<feature type="compositionally biased region" description="Basic and acidic residues" evidence="8">
    <location>
        <begin position="282"/>
        <end position="291"/>
    </location>
</feature>
<dbReference type="PANTHER" id="PTHR13028">
    <property type="entry name" value="RRNA PROCESSING PROTEIN EBNA1-BINDING PROTEIN-RELATED"/>
    <property type="match status" value="1"/>
</dbReference>
<dbReference type="GO" id="GO:0005730">
    <property type="term" value="C:nucleolus"/>
    <property type="evidence" value="ECO:0007669"/>
    <property type="project" value="UniProtKB-SubCell"/>
</dbReference>
<dbReference type="GO" id="GO:0034399">
    <property type="term" value="C:nuclear periphery"/>
    <property type="evidence" value="ECO:0007669"/>
    <property type="project" value="TreeGrafter"/>
</dbReference>